<gene>
    <name evidence="1" type="ORF">EZS28_029820</name>
</gene>
<sequence>MQSWNLLLNTRLSLWRTWMESLRVWLRILTKAAYRRIVVKHQTLDADIFDLGLRNGQDAVIYTSKNGYATEEIFSCRQETYLFLLANSNAQNINYVQQEKLNYCWMGLECISRTILYNCFARRTQPLDLTTFKAMKSKVKGIKIGFEPKSQGDKIQRAVQAIQMATAPFQNMAAFKRYVLLQNFGENTPVAKTDEARSEDKTAVLGGQ</sequence>
<organism evidence="1 2">
    <name type="scientific">Streblomastix strix</name>
    <dbReference type="NCBI Taxonomy" id="222440"/>
    <lineage>
        <taxon>Eukaryota</taxon>
        <taxon>Metamonada</taxon>
        <taxon>Preaxostyla</taxon>
        <taxon>Oxymonadida</taxon>
        <taxon>Streblomastigidae</taxon>
        <taxon>Streblomastix</taxon>
    </lineage>
</organism>
<dbReference type="EMBL" id="SNRW01011814">
    <property type="protein sequence ID" value="KAA6374653.1"/>
    <property type="molecule type" value="Genomic_DNA"/>
</dbReference>
<evidence type="ECO:0000313" key="1">
    <source>
        <dbReference type="EMBL" id="KAA6374653.1"/>
    </source>
</evidence>
<name>A0A5J4UWH1_9EUKA</name>
<comment type="caution">
    <text evidence="1">The sequence shown here is derived from an EMBL/GenBank/DDBJ whole genome shotgun (WGS) entry which is preliminary data.</text>
</comment>
<proteinExistence type="predicted"/>
<evidence type="ECO:0000313" key="2">
    <source>
        <dbReference type="Proteomes" id="UP000324800"/>
    </source>
</evidence>
<dbReference type="AlphaFoldDB" id="A0A5J4UWH1"/>
<reference evidence="1 2" key="1">
    <citation type="submission" date="2019-03" db="EMBL/GenBank/DDBJ databases">
        <title>Single cell metagenomics reveals metabolic interactions within the superorganism composed of flagellate Streblomastix strix and complex community of Bacteroidetes bacteria on its surface.</title>
        <authorList>
            <person name="Treitli S.C."/>
            <person name="Kolisko M."/>
            <person name="Husnik F."/>
            <person name="Keeling P."/>
            <person name="Hampl V."/>
        </authorList>
    </citation>
    <scope>NUCLEOTIDE SEQUENCE [LARGE SCALE GENOMIC DNA]</scope>
    <source>
        <strain evidence="1">ST1C</strain>
    </source>
</reference>
<dbReference type="Proteomes" id="UP000324800">
    <property type="component" value="Unassembled WGS sequence"/>
</dbReference>
<protein>
    <submittedName>
        <fullName evidence="1">Uncharacterized protein</fullName>
    </submittedName>
</protein>
<accession>A0A5J4UWH1</accession>